<dbReference type="Pfam" id="PF03401">
    <property type="entry name" value="TctC"/>
    <property type="match status" value="1"/>
</dbReference>
<comment type="similarity">
    <text evidence="1">Belongs to the UPF0065 (bug) family.</text>
</comment>
<dbReference type="EMBL" id="JACORU010000006">
    <property type="protein sequence ID" value="MBC5766228.1"/>
    <property type="molecule type" value="Genomic_DNA"/>
</dbReference>
<gene>
    <name evidence="2" type="ORF">H8R02_17305</name>
</gene>
<evidence type="ECO:0000313" key="3">
    <source>
        <dbReference type="Proteomes" id="UP000596827"/>
    </source>
</evidence>
<evidence type="ECO:0000256" key="1">
    <source>
        <dbReference type="ARBA" id="ARBA00006987"/>
    </source>
</evidence>
<protein>
    <submittedName>
        <fullName evidence="2">Tripartite tricarboxylate transporter substrate binding protein</fullName>
    </submittedName>
</protein>
<dbReference type="Proteomes" id="UP000596827">
    <property type="component" value="Unassembled WGS sequence"/>
</dbReference>
<sequence>MELTRRSLVAAAACIALPGVRAQDPSKTLKILVGFPAGQATDIVARMLAERLTGALEQPVIVENRPGQGGSVVLGVVAKSPPDGTVMTLSALAGYCVNPHLYNNVPYQTLKDLDPVGTVADLPLALVVNPSVPAKTLPELVAYVKQNPDKLSHPSSGNGTLSHLLMEDFKRRAGVRMLHVPYQGSGKAMTDLVGGMVQVGLDTIAVTLPLVQSGRLRMLAVGTPKRIPTLADVPTIAELGYPGFEAVAWIGLSAPAGTPAPLRERVNAAVQRTLKSPDFVQKLVGIGALPRPGSVAEFGGLLKTEYVRWGRIVRASGVRVD</sequence>
<dbReference type="Gene3D" id="3.40.190.10">
    <property type="entry name" value="Periplasmic binding protein-like II"/>
    <property type="match status" value="1"/>
</dbReference>
<comment type="caution">
    <text evidence="2">The sequence shown here is derived from an EMBL/GenBank/DDBJ whole genome shotgun (WGS) entry which is preliminary data.</text>
</comment>
<organism evidence="2 3">
    <name type="scientific">Ramlibacter albus</name>
    <dbReference type="NCBI Taxonomy" id="2079448"/>
    <lineage>
        <taxon>Bacteria</taxon>
        <taxon>Pseudomonadati</taxon>
        <taxon>Pseudomonadota</taxon>
        <taxon>Betaproteobacteria</taxon>
        <taxon>Burkholderiales</taxon>
        <taxon>Comamonadaceae</taxon>
        <taxon>Ramlibacter</taxon>
    </lineage>
</organism>
<proteinExistence type="inferred from homology"/>
<dbReference type="RefSeq" id="WP_187082697.1">
    <property type="nucleotide sequence ID" value="NZ_JACORU010000006.1"/>
</dbReference>
<dbReference type="AlphaFoldDB" id="A0A923MBA9"/>
<dbReference type="PANTHER" id="PTHR42928">
    <property type="entry name" value="TRICARBOXYLATE-BINDING PROTEIN"/>
    <property type="match status" value="1"/>
</dbReference>
<dbReference type="CDD" id="cd07012">
    <property type="entry name" value="PBP2_Bug_TTT"/>
    <property type="match status" value="1"/>
</dbReference>
<keyword evidence="3" id="KW-1185">Reference proteome</keyword>
<dbReference type="PANTHER" id="PTHR42928:SF5">
    <property type="entry name" value="BLR1237 PROTEIN"/>
    <property type="match status" value="1"/>
</dbReference>
<name>A0A923MBA9_9BURK</name>
<dbReference type="SUPFAM" id="SSF53850">
    <property type="entry name" value="Periplasmic binding protein-like II"/>
    <property type="match status" value="1"/>
</dbReference>
<dbReference type="InterPro" id="IPR005064">
    <property type="entry name" value="BUG"/>
</dbReference>
<dbReference type="InterPro" id="IPR042100">
    <property type="entry name" value="Bug_dom1"/>
</dbReference>
<evidence type="ECO:0000313" key="2">
    <source>
        <dbReference type="EMBL" id="MBC5766228.1"/>
    </source>
</evidence>
<reference evidence="2" key="1">
    <citation type="submission" date="2020-08" db="EMBL/GenBank/DDBJ databases">
        <title>Ramlibacter sp. GTP1 16S ribosomal RNA gene genome sequencing and assembly.</title>
        <authorList>
            <person name="Kang M."/>
        </authorList>
    </citation>
    <scope>NUCLEOTIDE SEQUENCE</scope>
    <source>
        <strain evidence="2">GTP1</strain>
    </source>
</reference>
<dbReference type="Gene3D" id="3.40.190.150">
    <property type="entry name" value="Bordetella uptake gene, domain 1"/>
    <property type="match status" value="1"/>
</dbReference>
<dbReference type="PIRSF" id="PIRSF017082">
    <property type="entry name" value="YflP"/>
    <property type="match status" value="1"/>
</dbReference>
<accession>A0A923MBA9</accession>